<dbReference type="SUPFAM" id="SSF52768">
    <property type="entry name" value="Arginase/deacetylase"/>
    <property type="match status" value="1"/>
</dbReference>
<evidence type="ECO:0000256" key="4">
    <source>
        <dbReference type="PROSITE-ProRule" id="PRU00742"/>
    </source>
</evidence>
<sequence length="220" mass="24720">MKKRQCFEKPLSVRNIAIIALRDVDREERAIMDKFSIATYSMHHIDKLGVVNVVQEALSRIDPTSSLPLHISFDIDMRGGITLREGIQLIEEVYNTGRLSAFDMTEVNLRLGNIRDSQLTLEAAKHLLRAVFGHQRRGDLPNETLISKLKSYKLATTAESRCCFLAVDKMKYTFSEEKKLSLRLSASTVLHGKHLDVVHLQVSVITLPGAQPLISGIPEV</sequence>
<dbReference type="InterPro" id="IPR023696">
    <property type="entry name" value="Ureohydrolase_dom_sf"/>
</dbReference>
<dbReference type="EMBL" id="OE840487">
    <property type="protein sequence ID" value="CAD7590843.1"/>
    <property type="molecule type" value="Genomic_DNA"/>
</dbReference>
<dbReference type="GO" id="GO:0005634">
    <property type="term" value="C:nucleus"/>
    <property type="evidence" value="ECO:0007669"/>
    <property type="project" value="TreeGrafter"/>
</dbReference>
<evidence type="ECO:0000256" key="2">
    <source>
        <dbReference type="ARBA" id="ARBA00022801"/>
    </source>
</evidence>
<gene>
    <name evidence="5" type="ORF">TGEB3V08_LOCUS4341</name>
</gene>
<dbReference type="PROSITE" id="PS51409">
    <property type="entry name" value="ARGINASE_2"/>
    <property type="match status" value="1"/>
</dbReference>
<protein>
    <submittedName>
        <fullName evidence="5">Uncharacterized protein</fullName>
    </submittedName>
</protein>
<name>A0A7R9JW09_TIMGE</name>
<dbReference type="PANTHER" id="PTHR43782:SF3">
    <property type="entry name" value="ARGINASE"/>
    <property type="match status" value="1"/>
</dbReference>
<evidence type="ECO:0000256" key="3">
    <source>
        <dbReference type="ARBA" id="ARBA00023211"/>
    </source>
</evidence>
<evidence type="ECO:0000313" key="5">
    <source>
        <dbReference type="EMBL" id="CAD7590843.1"/>
    </source>
</evidence>
<evidence type="ECO:0000256" key="1">
    <source>
        <dbReference type="ARBA" id="ARBA00022723"/>
    </source>
</evidence>
<accession>A0A7R9JW09</accession>
<keyword evidence="2" id="KW-0378">Hydrolase</keyword>
<reference evidence="5" key="1">
    <citation type="submission" date="2020-11" db="EMBL/GenBank/DDBJ databases">
        <authorList>
            <person name="Tran Van P."/>
        </authorList>
    </citation>
    <scope>NUCLEOTIDE SEQUENCE</scope>
</reference>
<dbReference type="InterPro" id="IPR006035">
    <property type="entry name" value="Ureohydrolase"/>
</dbReference>
<organism evidence="5">
    <name type="scientific">Timema genevievae</name>
    <name type="common">Walking stick</name>
    <dbReference type="NCBI Taxonomy" id="629358"/>
    <lineage>
        <taxon>Eukaryota</taxon>
        <taxon>Metazoa</taxon>
        <taxon>Ecdysozoa</taxon>
        <taxon>Arthropoda</taxon>
        <taxon>Hexapoda</taxon>
        <taxon>Insecta</taxon>
        <taxon>Pterygota</taxon>
        <taxon>Neoptera</taxon>
        <taxon>Polyneoptera</taxon>
        <taxon>Phasmatodea</taxon>
        <taxon>Timematodea</taxon>
        <taxon>Timematoidea</taxon>
        <taxon>Timematidae</taxon>
        <taxon>Timema</taxon>
    </lineage>
</organism>
<dbReference type="GO" id="GO:0005829">
    <property type="term" value="C:cytosol"/>
    <property type="evidence" value="ECO:0007669"/>
    <property type="project" value="TreeGrafter"/>
</dbReference>
<proteinExistence type="inferred from homology"/>
<dbReference type="GO" id="GO:0004053">
    <property type="term" value="F:arginase activity"/>
    <property type="evidence" value="ECO:0007669"/>
    <property type="project" value="TreeGrafter"/>
</dbReference>
<dbReference type="AlphaFoldDB" id="A0A7R9JW09"/>
<comment type="similarity">
    <text evidence="4">Belongs to the arginase family.</text>
</comment>
<keyword evidence="1" id="KW-0479">Metal-binding</keyword>
<dbReference type="PANTHER" id="PTHR43782">
    <property type="entry name" value="ARGINASE"/>
    <property type="match status" value="1"/>
</dbReference>
<dbReference type="Pfam" id="PF00491">
    <property type="entry name" value="Arginase"/>
    <property type="match status" value="1"/>
</dbReference>
<dbReference type="Gene3D" id="3.40.800.10">
    <property type="entry name" value="Ureohydrolase domain"/>
    <property type="match status" value="1"/>
</dbReference>
<keyword evidence="3" id="KW-0464">Manganese</keyword>
<dbReference type="GO" id="GO:0030145">
    <property type="term" value="F:manganese ion binding"/>
    <property type="evidence" value="ECO:0007669"/>
    <property type="project" value="TreeGrafter"/>
</dbReference>